<dbReference type="OrthoDB" id="7701360at2759"/>
<protein>
    <submittedName>
        <fullName evidence="2">Uncharacterized protein</fullName>
    </submittedName>
</protein>
<evidence type="ECO:0000313" key="2">
    <source>
        <dbReference type="EMBL" id="EFN62489.1"/>
    </source>
</evidence>
<dbReference type="STRING" id="104421.E2AVP3"/>
<reference evidence="2 3" key="1">
    <citation type="journal article" date="2010" name="Science">
        <title>Genomic comparison of the ants Camponotus floridanus and Harpegnathos saltator.</title>
        <authorList>
            <person name="Bonasio R."/>
            <person name="Zhang G."/>
            <person name="Ye C."/>
            <person name="Mutti N.S."/>
            <person name="Fang X."/>
            <person name="Qin N."/>
            <person name="Donahue G."/>
            <person name="Yang P."/>
            <person name="Li Q."/>
            <person name="Li C."/>
            <person name="Zhang P."/>
            <person name="Huang Z."/>
            <person name="Berger S.L."/>
            <person name="Reinberg D."/>
            <person name="Wang J."/>
            <person name="Liebig J."/>
        </authorList>
    </citation>
    <scope>NUCLEOTIDE SEQUENCE [LARGE SCALE GENOMIC DNA]</scope>
    <source>
        <strain evidence="3">C129</strain>
    </source>
</reference>
<feature type="region of interest" description="Disordered" evidence="1">
    <location>
        <begin position="235"/>
        <end position="290"/>
    </location>
</feature>
<dbReference type="EMBL" id="GL443159">
    <property type="protein sequence ID" value="EFN62489.1"/>
    <property type="molecule type" value="Genomic_DNA"/>
</dbReference>
<evidence type="ECO:0000256" key="1">
    <source>
        <dbReference type="SAM" id="MobiDB-lite"/>
    </source>
</evidence>
<sequence>MRPKTTTQAPVGFGVSLWRALFGSNRFEASTRASVKKNPKPVTSKPIHVTQKSIEIQKPVPVQVQTVQSTTHTSHIMSAIKSHTTPRSVSISDIQVISTKPHADNIDSASASTPSSISTQKALLNNPNPRLNNVLTSTHSPEDDTKFLVALLQAIQTEMKTSTSTTPKITEDDEAFLRAILNNQASISTATPLTTELNPAAMLALLLKQQGIEPSTPAIKFREQLQLANLDMTTTRSMTMTTNRPTFSSSTISTRKQSTTPKQSSKPSKDNRNPDYTWSPSSTYPPPLFGENSSSGLITATRAIGQFLGAAITGAAQQLQSFLRNSTRSING</sequence>
<dbReference type="AlphaFoldDB" id="E2AVP3"/>
<name>E2AVP3_CAMFO</name>
<dbReference type="Proteomes" id="UP000000311">
    <property type="component" value="Unassembled WGS sequence"/>
</dbReference>
<feature type="compositionally biased region" description="Low complexity" evidence="1">
    <location>
        <begin position="256"/>
        <end position="266"/>
    </location>
</feature>
<gene>
    <name evidence="2" type="ORF">EAG_04658</name>
</gene>
<keyword evidence="3" id="KW-1185">Reference proteome</keyword>
<dbReference type="InParanoid" id="E2AVP3"/>
<proteinExistence type="predicted"/>
<evidence type="ECO:0000313" key="3">
    <source>
        <dbReference type="Proteomes" id="UP000000311"/>
    </source>
</evidence>
<accession>E2AVP3</accession>
<organism evidence="3">
    <name type="scientific">Camponotus floridanus</name>
    <name type="common">Florida carpenter ant</name>
    <dbReference type="NCBI Taxonomy" id="104421"/>
    <lineage>
        <taxon>Eukaryota</taxon>
        <taxon>Metazoa</taxon>
        <taxon>Ecdysozoa</taxon>
        <taxon>Arthropoda</taxon>
        <taxon>Hexapoda</taxon>
        <taxon>Insecta</taxon>
        <taxon>Pterygota</taxon>
        <taxon>Neoptera</taxon>
        <taxon>Endopterygota</taxon>
        <taxon>Hymenoptera</taxon>
        <taxon>Apocrita</taxon>
        <taxon>Aculeata</taxon>
        <taxon>Formicoidea</taxon>
        <taxon>Formicidae</taxon>
        <taxon>Formicinae</taxon>
        <taxon>Camponotus</taxon>
    </lineage>
</organism>
<feature type="compositionally biased region" description="Polar residues" evidence="1">
    <location>
        <begin position="243"/>
        <end position="255"/>
    </location>
</feature>